<dbReference type="AlphaFoldDB" id="A0A8J3I9C9"/>
<protein>
    <recommendedName>
        <fullName evidence="3">Bacteriocin-protection protein</fullName>
    </recommendedName>
</protein>
<evidence type="ECO:0000313" key="1">
    <source>
        <dbReference type="EMBL" id="GHO49613.1"/>
    </source>
</evidence>
<proteinExistence type="predicted"/>
<reference evidence="1" key="1">
    <citation type="submission" date="2020-10" db="EMBL/GenBank/DDBJ databases">
        <title>Taxonomic study of unclassified bacteria belonging to the class Ktedonobacteria.</title>
        <authorList>
            <person name="Yabe S."/>
            <person name="Wang C.M."/>
            <person name="Zheng Y."/>
            <person name="Sakai Y."/>
            <person name="Cavaletti L."/>
            <person name="Monciardini P."/>
            <person name="Donadio S."/>
        </authorList>
    </citation>
    <scope>NUCLEOTIDE SEQUENCE</scope>
    <source>
        <strain evidence="1">SOSP1-1</strain>
    </source>
</reference>
<keyword evidence="2" id="KW-1185">Reference proteome</keyword>
<organism evidence="1 2">
    <name type="scientific">Ktedonospora formicarum</name>
    <dbReference type="NCBI Taxonomy" id="2778364"/>
    <lineage>
        <taxon>Bacteria</taxon>
        <taxon>Bacillati</taxon>
        <taxon>Chloroflexota</taxon>
        <taxon>Ktedonobacteria</taxon>
        <taxon>Ktedonobacterales</taxon>
        <taxon>Ktedonobacteraceae</taxon>
        <taxon>Ktedonospora</taxon>
    </lineage>
</organism>
<gene>
    <name evidence="1" type="ORF">KSX_77760</name>
</gene>
<evidence type="ECO:0008006" key="3">
    <source>
        <dbReference type="Google" id="ProtNLM"/>
    </source>
</evidence>
<sequence length="196" mass="22407">MVGMKKAEQISTIAFADEQSWETWLAEHHADTPGLWLKLAKKQSGIPSITYAEALQVALCYGWIDGQKATVDEQYWLQKFTPRRPRSIWSKVNREHIEKLIASGRMQAAGLRQVELAQADGRWDAAYTSQSKSSIPPDLQVELERNPQAQAFFDSLNSRNRFAIIHRVETTKKPETRAAHIQKFIVMLNQGQKIYP</sequence>
<name>A0A8J3I9C9_9CHLR</name>
<accession>A0A8J3I9C9</accession>
<evidence type="ECO:0000313" key="2">
    <source>
        <dbReference type="Proteomes" id="UP000612362"/>
    </source>
</evidence>
<dbReference type="EMBL" id="BNJF01000005">
    <property type="protein sequence ID" value="GHO49613.1"/>
    <property type="molecule type" value="Genomic_DNA"/>
</dbReference>
<dbReference type="Proteomes" id="UP000612362">
    <property type="component" value="Unassembled WGS sequence"/>
</dbReference>
<dbReference type="Pfam" id="PF13376">
    <property type="entry name" value="OmdA"/>
    <property type="match status" value="1"/>
</dbReference>
<comment type="caution">
    <text evidence="1">The sequence shown here is derived from an EMBL/GenBank/DDBJ whole genome shotgun (WGS) entry which is preliminary data.</text>
</comment>